<gene>
    <name evidence="8" type="ORF">KG104_08800</name>
</gene>
<dbReference type="InterPro" id="IPR013786">
    <property type="entry name" value="AcylCoA_DH/ox_N"/>
</dbReference>
<dbReference type="EMBL" id="CP076456">
    <property type="protein sequence ID" value="QWQ34670.1"/>
    <property type="molecule type" value="Genomic_DNA"/>
</dbReference>
<dbReference type="Gene3D" id="1.20.140.10">
    <property type="entry name" value="Butyryl-CoA Dehydrogenase, subunit A, domain 3"/>
    <property type="match status" value="1"/>
</dbReference>
<dbReference type="PANTHER" id="PTHR43884">
    <property type="entry name" value="ACYL-COA DEHYDROGENASE"/>
    <property type="match status" value="1"/>
</dbReference>
<dbReference type="Pfam" id="PF00441">
    <property type="entry name" value="Acyl-CoA_dh_1"/>
    <property type="match status" value="1"/>
</dbReference>
<evidence type="ECO:0000256" key="5">
    <source>
        <dbReference type="ARBA" id="ARBA00023002"/>
    </source>
</evidence>
<accession>A0A975PBM9</accession>
<evidence type="ECO:0000256" key="4">
    <source>
        <dbReference type="ARBA" id="ARBA00022827"/>
    </source>
</evidence>
<protein>
    <submittedName>
        <fullName evidence="8">Acyl-CoA/acyl-ACP dehydrogenase</fullName>
    </submittedName>
</protein>
<dbReference type="GO" id="GO:0003995">
    <property type="term" value="F:acyl-CoA dehydrogenase activity"/>
    <property type="evidence" value="ECO:0007669"/>
    <property type="project" value="TreeGrafter"/>
</dbReference>
<evidence type="ECO:0000256" key="3">
    <source>
        <dbReference type="ARBA" id="ARBA00022630"/>
    </source>
</evidence>
<evidence type="ECO:0000259" key="6">
    <source>
        <dbReference type="Pfam" id="PF00441"/>
    </source>
</evidence>
<feature type="domain" description="Acyl-CoA dehydrogenase/oxidase N-terminal" evidence="7">
    <location>
        <begin position="14"/>
        <end position="117"/>
    </location>
</feature>
<dbReference type="SUPFAM" id="SSF56645">
    <property type="entry name" value="Acyl-CoA dehydrogenase NM domain-like"/>
    <property type="match status" value="1"/>
</dbReference>
<dbReference type="SUPFAM" id="SSF47203">
    <property type="entry name" value="Acyl-CoA dehydrogenase C-terminal domain-like"/>
    <property type="match status" value="1"/>
</dbReference>
<dbReference type="InterPro" id="IPR009075">
    <property type="entry name" value="AcylCo_DH/oxidase_C"/>
</dbReference>
<evidence type="ECO:0000256" key="1">
    <source>
        <dbReference type="ARBA" id="ARBA00001974"/>
    </source>
</evidence>
<comment type="cofactor">
    <cofactor evidence="1">
        <name>FAD</name>
        <dbReference type="ChEBI" id="CHEBI:57692"/>
    </cofactor>
</comment>
<dbReference type="RefSeq" id="WP_104054374.1">
    <property type="nucleotide sequence ID" value="NZ_CP076456.1"/>
</dbReference>
<dbReference type="Pfam" id="PF02771">
    <property type="entry name" value="Acyl-CoA_dh_N"/>
    <property type="match status" value="1"/>
</dbReference>
<sequence length="373" mass="39133">MQFELDEDLREAAQLAEEVFTQMATTTRVRDVEREEGGHDDALWKALAETGILGLALPEEHGGSGLGVLGLVAVLEQQGRRVAPVPFAAAVAMAALPISCWGTDAQRDRWLPGFLDGSLLITGAIDAAVDGDNAVRGERDGSGWRISGTLLAVPGAGNAAALLVPVKTDDGVIAVILPVDREGVSRESVSLTSHGAAASVVLDAVHVGDDEVLTGGSMPVQQARMLGRIALAAVQAGICEEAIAITAAYTSERIQFDRPLSANQAVSARAADAHLDAERIKLTTRRAAWLVDRGDDGAESASLVASWWAAHGGLRVVLATQHLHGGMGADIDYQIHRYFLWGRQNAYSLGSAPALMSELGSMLETVPMIGTPA</sequence>
<dbReference type="Gene3D" id="2.40.110.10">
    <property type="entry name" value="Butyryl-CoA Dehydrogenase, subunit A, domain 2"/>
    <property type="match status" value="1"/>
</dbReference>
<evidence type="ECO:0000313" key="8">
    <source>
        <dbReference type="EMBL" id="QWQ34670.1"/>
    </source>
</evidence>
<dbReference type="InterPro" id="IPR046373">
    <property type="entry name" value="Acyl-CoA_Oxase/DH_mid-dom_sf"/>
</dbReference>
<evidence type="ECO:0000256" key="2">
    <source>
        <dbReference type="ARBA" id="ARBA00009347"/>
    </source>
</evidence>
<dbReference type="PANTHER" id="PTHR43884:SF20">
    <property type="entry name" value="ACYL-COA DEHYDROGENASE FADE28"/>
    <property type="match status" value="1"/>
</dbReference>
<reference evidence="8" key="1">
    <citation type="submission" date="2021-06" db="EMBL/GenBank/DDBJ databases">
        <title>Novel species in genus Arthrobacter.</title>
        <authorList>
            <person name="Zhang G."/>
        </authorList>
    </citation>
    <scope>NUCLEOTIDE SEQUENCE</scope>
    <source>
        <strain evidence="8">Zg-ZUI122</strain>
    </source>
</reference>
<name>A0A975PBM9_9MICC</name>
<dbReference type="Proteomes" id="UP000680588">
    <property type="component" value="Chromosome"/>
</dbReference>
<keyword evidence="5" id="KW-0560">Oxidoreductase</keyword>
<comment type="similarity">
    <text evidence="2">Belongs to the acyl-CoA dehydrogenase family.</text>
</comment>
<dbReference type="InterPro" id="IPR037069">
    <property type="entry name" value="AcylCoA_DH/ox_N_sf"/>
</dbReference>
<dbReference type="GO" id="GO:0050660">
    <property type="term" value="F:flavin adenine dinucleotide binding"/>
    <property type="evidence" value="ECO:0007669"/>
    <property type="project" value="InterPro"/>
</dbReference>
<organism evidence="8 9">
    <name type="scientific">Arthrobacter sunyaminii</name>
    <dbReference type="NCBI Taxonomy" id="2816859"/>
    <lineage>
        <taxon>Bacteria</taxon>
        <taxon>Bacillati</taxon>
        <taxon>Actinomycetota</taxon>
        <taxon>Actinomycetes</taxon>
        <taxon>Micrococcales</taxon>
        <taxon>Micrococcaceae</taxon>
        <taxon>Arthrobacter</taxon>
    </lineage>
</organism>
<evidence type="ECO:0000259" key="7">
    <source>
        <dbReference type="Pfam" id="PF02771"/>
    </source>
</evidence>
<dbReference type="Gene3D" id="1.10.540.10">
    <property type="entry name" value="Acyl-CoA dehydrogenase/oxidase, N-terminal domain"/>
    <property type="match status" value="1"/>
</dbReference>
<dbReference type="InterPro" id="IPR036250">
    <property type="entry name" value="AcylCo_DH-like_C"/>
</dbReference>
<proteinExistence type="inferred from homology"/>
<feature type="domain" description="Acyl-CoA dehydrogenase/oxidase C-terminal" evidence="6">
    <location>
        <begin position="223"/>
        <end position="344"/>
    </location>
</feature>
<keyword evidence="3" id="KW-0285">Flavoprotein</keyword>
<dbReference type="CDD" id="cd00567">
    <property type="entry name" value="ACAD"/>
    <property type="match status" value="1"/>
</dbReference>
<dbReference type="InterPro" id="IPR009100">
    <property type="entry name" value="AcylCoA_DH/oxidase_NM_dom_sf"/>
</dbReference>
<dbReference type="KEGG" id="asun:KG104_08800"/>
<keyword evidence="9" id="KW-1185">Reference proteome</keyword>
<evidence type="ECO:0000313" key="9">
    <source>
        <dbReference type="Proteomes" id="UP000680588"/>
    </source>
</evidence>
<keyword evidence="4" id="KW-0274">FAD</keyword>
<dbReference type="AlphaFoldDB" id="A0A975PBM9"/>